<feature type="compositionally biased region" description="Basic and acidic residues" evidence="1">
    <location>
        <begin position="196"/>
        <end position="217"/>
    </location>
</feature>
<gene>
    <name evidence="2" type="ORF">UFOPK4306_02463</name>
</gene>
<name>A0A6J7UVY1_9ZZZZ</name>
<feature type="compositionally biased region" description="Basic and acidic residues" evidence="1">
    <location>
        <begin position="103"/>
        <end position="123"/>
    </location>
</feature>
<evidence type="ECO:0000313" key="2">
    <source>
        <dbReference type="EMBL" id="CAB5068638.1"/>
    </source>
</evidence>
<evidence type="ECO:0000256" key="1">
    <source>
        <dbReference type="SAM" id="MobiDB-lite"/>
    </source>
</evidence>
<dbReference type="AlphaFoldDB" id="A0A6J7UVY1"/>
<dbReference type="EMBL" id="CAFBQP010000151">
    <property type="protein sequence ID" value="CAB5068638.1"/>
    <property type="molecule type" value="Genomic_DNA"/>
</dbReference>
<protein>
    <submittedName>
        <fullName evidence="2">Unannotated protein</fullName>
    </submittedName>
</protein>
<sequence length="301" mass="33391">MIDLALGANVDPPRRLVEQQDPWRQCEELREHHLLLVAARQPKDRLADPARADGQVGVALLCVLAGPARDHYDPTERVAAECGEVDVALDGVRHESVGATLLRDERDTPPLRPADRVPPGDRHRGPRRLVDSLYLDRAAPAVLCAREQPHNLAPTRPGEPGDAEHLALPQFETHVPTAAAREPHCTEQHTAVGAFARREDRGHRPTGHRGDEVGDGHVRDVPLAHLLPVAEHGVGVAHLHHLLQSVRDVDDRHTAILEPTHHREQLRRLLIRQRRGRLVEDEYLRVPGEGAGDSGHRLADR</sequence>
<proteinExistence type="predicted"/>
<accession>A0A6J7UVY1</accession>
<feature type="region of interest" description="Disordered" evidence="1">
    <location>
        <begin position="103"/>
        <end position="127"/>
    </location>
</feature>
<feature type="region of interest" description="Disordered" evidence="1">
    <location>
        <begin position="193"/>
        <end position="217"/>
    </location>
</feature>
<reference evidence="2" key="1">
    <citation type="submission" date="2020-05" db="EMBL/GenBank/DDBJ databases">
        <authorList>
            <person name="Chiriac C."/>
            <person name="Salcher M."/>
            <person name="Ghai R."/>
            <person name="Kavagutti S V."/>
        </authorList>
    </citation>
    <scope>NUCLEOTIDE SEQUENCE</scope>
</reference>
<organism evidence="2">
    <name type="scientific">freshwater metagenome</name>
    <dbReference type="NCBI Taxonomy" id="449393"/>
    <lineage>
        <taxon>unclassified sequences</taxon>
        <taxon>metagenomes</taxon>
        <taxon>ecological metagenomes</taxon>
    </lineage>
</organism>